<dbReference type="SUPFAM" id="SSF53756">
    <property type="entry name" value="UDP-Glycosyltransferase/glycogen phosphorylase"/>
    <property type="match status" value="1"/>
</dbReference>
<dbReference type="OrthoDB" id="9783791at2"/>
<dbReference type="Gene3D" id="3.90.550.10">
    <property type="entry name" value="Spore Coat Polysaccharide Biosynthesis Protein SpsA, Chain A"/>
    <property type="match status" value="1"/>
</dbReference>
<proteinExistence type="predicted"/>
<organism evidence="2 3">
    <name type="scientific">Tychonema bourrellyi FEM_GT703</name>
    <dbReference type="NCBI Taxonomy" id="2040638"/>
    <lineage>
        <taxon>Bacteria</taxon>
        <taxon>Bacillati</taxon>
        <taxon>Cyanobacteriota</taxon>
        <taxon>Cyanophyceae</taxon>
        <taxon>Oscillatoriophycideae</taxon>
        <taxon>Oscillatoriales</taxon>
        <taxon>Microcoleaceae</taxon>
        <taxon>Tychonema</taxon>
    </lineage>
</organism>
<evidence type="ECO:0000313" key="3">
    <source>
        <dbReference type="Proteomes" id="UP000226442"/>
    </source>
</evidence>
<keyword evidence="3" id="KW-1185">Reference proteome</keyword>
<comment type="caution">
    <text evidence="2">The sequence shown here is derived from an EMBL/GenBank/DDBJ whole genome shotgun (WGS) entry which is preliminary data.</text>
</comment>
<dbReference type="SUPFAM" id="SSF53448">
    <property type="entry name" value="Nucleotide-diphospho-sugar transferases"/>
    <property type="match status" value="1"/>
</dbReference>
<evidence type="ECO:0000259" key="1">
    <source>
        <dbReference type="Pfam" id="PF00535"/>
    </source>
</evidence>
<dbReference type="InterPro" id="IPR029044">
    <property type="entry name" value="Nucleotide-diphossugar_trans"/>
</dbReference>
<dbReference type="InterPro" id="IPR001173">
    <property type="entry name" value="Glyco_trans_2-like"/>
</dbReference>
<dbReference type="EMBL" id="NXIB02000030">
    <property type="protein sequence ID" value="PHX56147.1"/>
    <property type="molecule type" value="Genomic_DNA"/>
</dbReference>
<dbReference type="AlphaFoldDB" id="A0A2G4F3U0"/>
<gene>
    <name evidence="2" type="ORF">CP500_007095</name>
</gene>
<dbReference type="PANTHER" id="PTHR43179:SF7">
    <property type="entry name" value="RHAMNOSYLTRANSFERASE WBBL"/>
    <property type="match status" value="1"/>
</dbReference>
<dbReference type="Pfam" id="PF00535">
    <property type="entry name" value="Glycos_transf_2"/>
    <property type="match status" value="1"/>
</dbReference>
<dbReference type="PANTHER" id="PTHR43179">
    <property type="entry name" value="RHAMNOSYLTRANSFERASE WBBL"/>
    <property type="match status" value="1"/>
</dbReference>
<evidence type="ECO:0000313" key="2">
    <source>
        <dbReference type="EMBL" id="PHX56147.1"/>
    </source>
</evidence>
<dbReference type="Proteomes" id="UP000226442">
    <property type="component" value="Unassembled WGS sequence"/>
</dbReference>
<dbReference type="Gene3D" id="3.40.50.2000">
    <property type="entry name" value="Glycogen Phosphorylase B"/>
    <property type="match status" value="1"/>
</dbReference>
<accession>A0A2G4F3U0</accession>
<sequence length="593" mass="67695">MAIKVRELLLDSSRRLKAGQCARSRVLTRFTEDINFPLIVNACSDYLNRIPVLSEGSVQEIQRPAKAVTLSILVISKTVENINQLLRAIRIENLKEPYEVLCSWNGSDSDIQNIQCPDGIYFHIVEQRPYHFARNNNALAQIACGEFLLFINDDVIPDKGAIERSLEAIRNPGVGIVGINLRYRDELLQHGGVFFREDGTSYHRLKRQIRWDDPQVATDIFVPAVTGAFIMMRREEFEAIQFDETFNVCGEDIALNLSYREKFNREILYLGQATALHVENATRRTTGETLTPPEDMTRIVSYSRRLLDGRPITEVRYPRVRIVTEKPGWIMHRMAEEIQKHIGAENVRINEDWEEADIHYYINYGYFRDQPKNGIKVANFTHYDPQNLAEKFVQVAKEVDHCIAISKATADILADFGIPTAKTTVIVIGADKCFQPLLTLGVVGRTYAAGRKGEDIVKALLEDQELMRRVRIVATNDSWGAPVWQFDDRADFYRAIDYLLVPSRLEGGPVPFMEALACGTMSIAPEIGVIPQFSHISYPVGDINALKKLIHKLADQHFSEKHKLSSEMRGFNWGAWAVEHEKLFRSLIARRFW</sequence>
<protein>
    <recommendedName>
        <fullName evidence="1">Glycosyltransferase 2-like domain-containing protein</fullName>
    </recommendedName>
</protein>
<feature type="domain" description="Glycosyltransferase 2-like" evidence="1">
    <location>
        <begin position="85"/>
        <end position="220"/>
    </location>
</feature>
<reference evidence="2" key="1">
    <citation type="submission" date="2017-10" db="EMBL/GenBank/DDBJ databases">
        <title>Draft genome sequence of the planktic cyanobacteria Tychonema bourrellyi isolated from alpine lentic freshwater.</title>
        <authorList>
            <person name="Tett A."/>
            <person name="Armanini F."/>
            <person name="Asnicar F."/>
            <person name="Boscaini A."/>
            <person name="Pasolli E."/>
            <person name="Zolfo M."/>
            <person name="Donati C."/>
            <person name="Salmaso N."/>
            <person name="Segata N."/>
        </authorList>
    </citation>
    <scope>NUCLEOTIDE SEQUENCE</scope>
    <source>
        <strain evidence="2">FEM_GT703</strain>
    </source>
</reference>
<name>A0A2G4F3U0_9CYAN</name>